<feature type="compositionally biased region" description="Polar residues" evidence="1">
    <location>
        <begin position="111"/>
        <end position="122"/>
    </location>
</feature>
<gene>
    <name evidence="2" type="ORF">KL86DPRO_30079</name>
</gene>
<accession>A0A212K7T6</accession>
<reference evidence="2" key="1">
    <citation type="submission" date="2016-04" db="EMBL/GenBank/DDBJ databases">
        <authorList>
            <person name="Evans L.H."/>
            <person name="Alamgir A."/>
            <person name="Owens N."/>
            <person name="Weber N.D."/>
            <person name="Virtaneva K."/>
            <person name="Barbian K."/>
            <person name="Babar A."/>
            <person name="Rosenke K."/>
        </authorList>
    </citation>
    <scope>NUCLEOTIDE SEQUENCE</scope>
    <source>
        <strain evidence="2">86</strain>
    </source>
</reference>
<feature type="region of interest" description="Disordered" evidence="1">
    <location>
        <begin position="102"/>
        <end position="122"/>
    </location>
</feature>
<name>A0A212K7T6_9DELT</name>
<dbReference type="AlphaFoldDB" id="A0A212K7T6"/>
<sequence length="122" mass="13859">MGRIIETYRDLGRASQVTLLVGPSLASLQQLTERGALYTEYQQGIEKRKIGLDAVKKQEDAELAAIREKWATKRSELEKLNIAKKNRRSLIQLARKHEAEERAMAKLPYQTPRNNGTVRASP</sequence>
<protein>
    <submittedName>
        <fullName evidence="2">Uncharacterized protein</fullName>
    </submittedName>
</protein>
<dbReference type="EMBL" id="FLUQ01000003">
    <property type="protein sequence ID" value="SBW07565.1"/>
    <property type="molecule type" value="Genomic_DNA"/>
</dbReference>
<evidence type="ECO:0000256" key="1">
    <source>
        <dbReference type="SAM" id="MobiDB-lite"/>
    </source>
</evidence>
<proteinExistence type="predicted"/>
<organism evidence="2">
    <name type="scientific">uncultured delta proteobacterium</name>
    <dbReference type="NCBI Taxonomy" id="34034"/>
    <lineage>
        <taxon>Bacteria</taxon>
        <taxon>Deltaproteobacteria</taxon>
        <taxon>environmental samples</taxon>
    </lineage>
</organism>
<evidence type="ECO:0000313" key="2">
    <source>
        <dbReference type="EMBL" id="SBW07565.1"/>
    </source>
</evidence>